<protein>
    <submittedName>
        <fullName evidence="1">Type II toxin-antitoxin system RelE/ParE family toxin</fullName>
    </submittedName>
</protein>
<dbReference type="Gene3D" id="3.30.2310.20">
    <property type="entry name" value="RelE-like"/>
    <property type="match status" value="1"/>
</dbReference>
<accession>A0A9D1XR16</accession>
<name>A0A9D1XR16_9BACT</name>
<evidence type="ECO:0000313" key="2">
    <source>
        <dbReference type="Proteomes" id="UP000823847"/>
    </source>
</evidence>
<dbReference type="InterPro" id="IPR035093">
    <property type="entry name" value="RelE/ParE_toxin_dom_sf"/>
</dbReference>
<sequence length="82" mass="9509">MDGAEKHKTVITSATFQTSLLHVMNEGIECRHLATKSRMYRNIILDAHLIIYRIGKERIEVLDIVHAASSLRRIRDIRKIKI</sequence>
<organism evidence="1 2">
    <name type="scientific">Candidatus Parabacteroides intestinigallinarum</name>
    <dbReference type="NCBI Taxonomy" id="2838722"/>
    <lineage>
        <taxon>Bacteria</taxon>
        <taxon>Pseudomonadati</taxon>
        <taxon>Bacteroidota</taxon>
        <taxon>Bacteroidia</taxon>
        <taxon>Bacteroidales</taxon>
        <taxon>Tannerellaceae</taxon>
        <taxon>Parabacteroides</taxon>
    </lineage>
</organism>
<proteinExistence type="predicted"/>
<comment type="caution">
    <text evidence="1">The sequence shown here is derived from an EMBL/GenBank/DDBJ whole genome shotgun (WGS) entry which is preliminary data.</text>
</comment>
<dbReference type="Proteomes" id="UP000823847">
    <property type="component" value="Unassembled WGS sequence"/>
</dbReference>
<reference evidence="1" key="1">
    <citation type="journal article" date="2021" name="PeerJ">
        <title>Extensive microbial diversity within the chicken gut microbiome revealed by metagenomics and culture.</title>
        <authorList>
            <person name="Gilroy R."/>
            <person name="Ravi A."/>
            <person name="Getino M."/>
            <person name="Pursley I."/>
            <person name="Horton D.L."/>
            <person name="Alikhan N.F."/>
            <person name="Baker D."/>
            <person name="Gharbi K."/>
            <person name="Hall N."/>
            <person name="Watson M."/>
            <person name="Adriaenssens E.M."/>
            <person name="Foster-Nyarko E."/>
            <person name="Jarju S."/>
            <person name="Secka A."/>
            <person name="Antonio M."/>
            <person name="Oren A."/>
            <person name="Chaudhuri R.R."/>
            <person name="La Ragione R."/>
            <person name="Hildebrand F."/>
            <person name="Pallen M.J."/>
        </authorList>
    </citation>
    <scope>NUCLEOTIDE SEQUENCE</scope>
    <source>
        <strain evidence="1">ChiHecec2B26-12326</strain>
    </source>
</reference>
<gene>
    <name evidence="1" type="ORF">H9848_06050</name>
</gene>
<reference evidence="1" key="2">
    <citation type="submission" date="2021-04" db="EMBL/GenBank/DDBJ databases">
        <authorList>
            <person name="Gilroy R."/>
        </authorList>
    </citation>
    <scope>NUCLEOTIDE SEQUENCE</scope>
    <source>
        <strain evidence="1">ChiHecec2B26-12326</strain>
    </source>
</reference>
<dbReference type="AlphaFoldDB" id="A0A9D1XR16"/>
<evidence type="ECO:0000313" key="1">
    <source>
        <dbReference type="EMBL" id="HIX86152.1"/>
    </source>
</evidence>
<dbReference type="EMBL" id="DXEN01000044">
    <property type="protein sequence ID" value="HIX86152.1"/>
    <property type="molecule type" value="Genomic_DNA"/>
</dbReference>